<dbReference type="Gene3D" id="2.40.160.60">
    <property type="entry name" value="Outer membrane protein transport protein (OMPP1/FadL/TodX)"/>
    <property type="match status" value="1"/>
</dbReference>
<name>A0A538T528_UNCEI</name>
<evidence type="ECO:0000256" key="1">
    <source>
        <dbReference type="PROSITE-ProRule" id="PRU00339"/>
    </source>
</evidence>
<evidence type="ECO:0000313" key="5">
    <source>
        <dbReference type="Proteomes" id="UP000316852"/>
    </source>
</evidence>
<dbReference type="SUPFAM" id="SSF48452">
    <property type="entry name" value="TPR-like"/>
    <property type="match status" value="2"/>
</dbReference>
<feature type="chain" id="PRO_5022139980" description="Tetratricopeptide repeat protein" evidence="3">
    <location>
        <begin position="28"/>
        <end position="615"/>
    </location>
</feature>
<organism evidence="4 5">
    <name type="scientific">Eiseniibacteriota bacterium</name>
    <dbReference type="NCBI Taxonomy" id="2212470"/>
    <lineage>
        <taxon>Bacteria</taxon>
        <taxon>Candidatus Eiseniibacteriota</taxon>
    </lineage>
</organism>
<evidence type="ECO:0008006" key="6">
    <source>
        <dbReference type="Google" id="ProtNLM"/>
    </source>
</evidence>
<feature type="compositionally biased region" description="Basic and acidic residues" evidence="2">
    <location>
        <begin position="487"/>
        <end position="497"/>
    </location>
</feature>
<proteinExistence type="predicted"/>
<dbReference type="EMBL" id="VBOW01000030">
    <property type="protein sequence ID" value="TMQ58753.1"/>
    <property type="molecule type" value="Genomic_DNA"/>
</dbReference>
<evidence type="ECO:0000313" key="4">
    <source>
        <dbReference type="EMBL" id="TMQ58753.1"/>
    </source>
</evidence>
<reference evidence="4 5" key="1">
    <citation type="journal article" date="2019" name="Nat. Microbiol.">
        <title>Mediterranean grassland soil C-N compound turnover is dependent on rainfall and depth, and is mediated by genomically divergent microorganisms.</title>
        <authorList>
            <person name="Diamond S."/>
            <person name="Andeer P.F."/>
            <person name="Li Z."/>
            <person name="Crits-Christoph A."/>
            <person name="Burstein D."/>
            <person name="Anantharaman K."/>
            <person name="Lane K.R."/>
            <person name="Thomas B.C."/>
            <person name="Pan C."/>
            <person name="Northen T.R."/>
            <person name="Banfield J.F."/>
        </authorList>
    </citation>
    <scope>NUCLEOTIDE SEQUENCE [LARGE SCALE GENOMIC DNA]</scope>
    <source>
        <strain evidence="4">WS_6</strain>
    </source>
</reference>
<dbReference type="InterPro" id="IPR019734">
    <property type="entry name" value="TPR_rpt"/>
</dbReference>
<dbReference type="SMART" id="SM00028">
    <property type="entry name" value="TPR"/>
    <property type="match status" value="3"/>
</dbReference>
<dbReference type="AlphaFoldDB" id="A0A538T528"/>
<feature type="repeat" description="TPR" evidence="1">
    <location>
        <begin position="557"/>
        <end position="590"/>
    </location>
</feature>
<protein>
    <recommendedName>
        <fullName evidence="6">Tetratricopeptide repeat protein</fullName>
    </recommendedName>
</protein>
<feature type="signal peptide" evidence="3">
    <location>
        <begin position="1"/>
        <end position="27"/>
    </location>
</feature>
<dbReference type="Proteomes" id="UP000316852">
    <property type="component" value="Unassembled WGS sequence"/>
</dbReference>
<accession>A0A538T528</accession>
<evidence type="ECO:0000256" key="2">
    <source>
        <dbReference type="SAM" id="MobiDB-lite"/>
    </source>
</evidence>
<feature type="region of interest" description="Disordered" evidence="2">
    <location>
        <begin position="440"/>
        <end position="513"/>
    </location>
</feature>
<gene>
    <name evidence="4" type="ORF">E6K76_06945</name>
</gene>
<keyword evidence="3" id="KW-0732">Signal</keyword>
<sequence>MNAPGGGWARLVCLAAILLSGIPAADAAEDGGTRSIFASGAGNRALAMGGAFVGVADDASAMIWNAGGLGRLQRLELQATHSGYVDLESREDYLSVVLPSWRWGAAGLSVRRFGIDGIESRDDGNLLLNDKLSDSETEIALGFGRPVSEGLSVGGAVKLQRQSLAGFSGTGLGADLGVWAQPYALLRSPPEWMERLSWGISVRNVAQPSVRLDRESVRDPSVVRTGIAYQQPSLGGRPALLALDLEKSPGVGAKVHAGLEVRIHPLLAIRTGWNHGRLAAGMAVAWRDFVVDYAFGAGEVSTVHRVGISRSLGRTVEQQREAAARAREADIQATLEDAFQKRQAEQLENLLGQVKAAQADSDFDKALEVLATIGILYPGQPEARTLEALCHREKGRQLEANADYAAAAAAYGRALAIAPDDTAAVAGRLRCRAESERRVARGVNLPRHSPAASDTVAEDSPETDPGPAEARGTAMGKGFPKKGAGTPERRVEAESRRAATPAPERPRLSPEREREIEKLYAAGLAAMSERRLDDALRYWELAWSMEPGYKRLAEYLKREYLIRGMEFFASGKLDEAMGYWQKALQVDPNDARAASYIARARTQQARTREIMSGGR</sequence>
<feature type="compositionally biased region" description="Basic and acidic residues" evidence="2">
    <location>
        <begin position="504"/>
        <end position="513"/>
    </location>
</feature>
<dbReference type="InterPro" id="IPR011990">
    <property type="entry name" value="TPR-like_helical_dom_sf"/>
</dbReference>
<evidence type="ECO:0000256" key="3">
    <source>
        <dbReference type="SAM" id="SignalP"/>
    </source>
</evidence>
<comment type="caution">
    <text evidence="4">The sequence shown here is derived from an EMBL/GenBank/DDBJ whole genome shotgun (WGS) entry which is preliminary data.</text>
</comment>
<keyword evidence="1" id="KW-0802">TPR repeat</keyword>
<dbReference type="PROSITE" id="PS50005">
    <property type="entry name" value="TPR"/>
    <property type="match status" value="1"/>
</dbReference>
<dbReference type="Gene3D" id="1.25.40.10">
    <property type="entry name" value="Tetratricopeptide repeat domain"/>
    <property type="match status" value="2"/>
</dbReference>